<comment type="caution">
    <text evidence="5">The sequence shown here is derived from an EMBL/GenBank/DDBJ whole genome shotgun (WGS) entry which is preliminary data.</text>
</comment>
<reference evidence="5" key="1">
    <citation type="journal article" date="2023" name="Mol. Biol. Evol.">
        <title>Third-Generation Sequencing Reveals the Adaptive Role of the Epigenome in Three Deep-Sea Polychaetes.</title>
        <authorList>
            <person name="Perez M."/>
            <person name="Aroh O."/>
            <person name="Sun Y."/>
            <person name="Lan Y."/>
            <person name="Juniper S.K."/>
            <person name="Young C.R."/>
            <person name="Angers B."/>
            <person name="Qian P.Y."/>
        </authorList>
    </citation>
    <scope>NUCLEOTIDE SEQUENCE</scope>
    <source>
        <strain evidence="5">R07B-5</strain>
    </source>
</reference>
<dbReference type="Gene3D" id="2.30.42.10">
    <property type="match status" value="1"/>
</dbReference>
<accession>A0AAD9PCR8</accession>
<keyword evidence="6" id="KW-1185">Reference proteome</keyword>
<evidence type="ECO:0000259" key="2">
    <source>
        <dbReference type="PROSITE" id="PS50004"/>
    </source>
</evidence>
<dbReference type="Pfam" id="PF00621">
    <property type="entry name" value="RhoGEF"/>
    <property type="match status" value="1"/>
</dbReference>
<dbReference type="SMART" id="SM00239">
    <property type="entry name" value="C2"/>
    <property type="match status" value="1"/>
</dbReference>
<dbReference type="PANTHER" id="PTHR46848">
    <property type="entry name" value="REGULATOR OF G-PROTEIN SIGNALING 3"/>
    <property type="match status" value="1"/>
</dbReference>
<evidence type="ECO:0000313" key="6">
    <source>
        <dbReference type="Proteomes" id="UP001209878"/>
    </source>
</evidence>
<dbReference type="PROSITE" id="PS50106">
    <property type="entry name" value="PDZ"/>
    <property type="match status" value="1"/>
</dbReference>
<dbReference type="GO" id="GO:0005886">
    <property type="term" value="C:plasma membrane"/>
    <property type="evidence" value="ECO:0007669"/>
    <property type="project" value="TreeGrafter"/>
</dbReference>
<evidence type="ECO:0000313" key="5">
    <source>
        <dbReference type="EMBL" id="KAK2192304.1"/>
    </source>
</evidence>
<dbReference type="PANTHER" id="PTHR46848:SF1">
    <property type="entry name" value="REGULATOR OF G-PROTEIN SIGNALING 3"/>
    <property type="match status" value="1"/>
</dbReference>
<dbReference type="SUPFAM" id="SSF49562">
    <property type="entry name" value="C2 domain (Calcium/lipid-binding domain, CaLB)"/>
    <property type="match status" value="1"/>
</dbReference>
<dbReference type="InterPro" id="IPR011993">
    <property type="entry name" value="PH-like_dom_sf"/>
</dbReference>
<feature type="compositionally biased region" description="Basic and acidic residues" evidence="1">
    <location>
        <begin position="571"/>
        <end position="590"/>
    </location>
</feature>
<dbReference type="PROSITE" id="PS50004">
    <property type="entry name" value="C2"/>
    <property type="match status" value="1"/>
</dbReference>
<dbReference type="AlphaFoldDB" id="A0AAD9PCR8"/>
<dbReference type="SUPFAM" id="SSF48065">
    <property type="entry name" value="DBL homology domain (DH-domain)"/>
    <property type="match status" value="1"/>
</dbReference>
<evidence type="ECO:0000259" key="3">
    <source>
        <dbReference type="PROSITE" id="PS50010"/>
    </source>
</evidence>
<evidence type="ECO:0000256" key="1">
    <source>
        <dbReference type="SAM" id="MobiDB-lite"/>
    </source>
</evidence>
<feature type="domain" description="DH" evidence="3">
    <location>
        <begin position="629"/>
        <end position="824"/>
    </location>
</feature>
<dbReference type="PROSITE" id="PS50010">
    <property type="entry name" value="DH_2"/>
    <property type="match status" value="1"/>
</dbReference>
<dbReference type="InterPro" id="IPR036034">
    <property type="entry name" value="PDZ_sf"/>
</dbReference>
<dbReference type="InterPro" id="IPR000219">
    <property type="entry name" value="DH_dom"/>
</dbReference>
<dbReference type="SUPFAM" id="SSF50729">
    <property type="entry name" value="PH domain-like"/>
    <property type="match status" value="1"/>
</dbReference>
<dbReference type="GO" id="GO:0005085">
    <property type="term" value="F:guanyl-nucleotide exchange factor activity"/>
    <property type="evidence" value="ECO:0007669"/>
    <property type="project" value="InterPro"/>
</dbReference>
<organism evidence="5 6">
    <name type="scientific">Ridgeia piscesae</name>
    <name type="common">Tubeworm</name>
    <dbReference type="NCBI Taxonomy" id="27915"/>
    <lineage>
        <taxon>Eukaryota</taxon>
        <taxon>Metazoa</taxon>
        <taxon>Spiralia</taxon>
        <taxon>Lophotrochozoa</taxon>
        <taxon>Annelida</taxon>
        <taxon>Polychaeta</taxon>
        <taxon>Sedentaria</taxon>
        <taxon>Canalipalpata</taxon>
        <taxon>Sabellida</taxon>
        <taxon>Siboglinidae</taxon>
        <taxon>Ridgeia</taxon>
    </lineage>
</organism>
<evidence type="ECO:0000259" key="4">
    <source>
        <dbReference type="PROSITE" id="PS50106"/>
    </source>
</evidence>
<feature type="compositionally biased region" description="Polar residues" evidence="1">
    <location>
        <begin position="606"/>
        <end position="621"/>
    </location>
</feature>
<dbReference type="InterPro" id="IPR035892">
    <property type="entry name" value="C2_domain_sf"/>
</dbReference>
<dbReference type="SMART" id="SM00228">
    <property type="entry name" value="PDZ"/>
    <property type="match status" value="1"/>
</dbReference>
<dbReference type="InterPro" id="IPR001478">
    <property type="entry name" value="PDZ"/>
</dbReference>
<gene>
    <name evidence="5" type="ORF">NP493_34g01007</name>
</gene>
<feature type="domain" description="PDZ" evidence="4">
    <location>
        <begin position="292"/>
        <end position="369"/>
    </location>
</feature>
<dbReference type="SUPFAM" id="SSF50156">
    <property type="entry name" value="PDZ domain-like"/>
    <property type="match status" value="1"/>
</dbReference>
<proteinExistence type="predicted"/>
<dbReference type="Gene3D" id="2.60.40.150">
    <property type="entry name" value="C2 domain"/>
    <property type="match status" value="1"/>
</dbReference>
<dbReference type="InterPro" id="IPR000008">
    <property type="entry name" value="C2_dom"/>
</dbReference>
<protein>
    <submittedName>
        <fullName evidence="5">Uncharacterized protein</fullName>
    </submittedName>
</protein>
<dbReference type="Gene3D" id="1.20.900.10">
    <property type="entry name" value="Dbl homology (DH) domain"/>
    <property type="match status" value="1"/>
</dbReference>
<dbReference type="GO" id="GO:0005634">
    <property type="term" value="C:nucleus"/>
    <property type="evidence" value="ECO:0007669"/>
    <property type="project" value="TreeGrafter"/>
</dbReference>
<dbReference type="EMBL" id="JAODUO010000034">
    <property type="protein sequence ID" value="KAK2192304.1"/>
    <property type="molecule type" value="Genomic_DNA"/>
</dbReference>
<feature type="region of interest" description="Disordered" evidence="1">
    <location>
        <begin position="98"/>
        <end position="122"/>
    </location>
</feature>
<dbReference type="Pfam" id="PF17820">
    <property type="entry name" value="PDZ_6"/>
    <property type="match status" value="1"/>
</dbReference>
<dbReference type="InterPro" id="IPR041489">
    <property type="entry name" value="PDZ_6"/>
</dbReference>
<sequence>MLCTRLKHKPKVKVTIQHGTPKQGRLMRRSRAQPMSMSSPFKRLRLSPVAERLQERENEALVDDGWNERQRAWRTNERKRHMRCLRKEDKENFVLGSQVSSGKESGFHDVPSGSDITRRSGHKARGQLKVAIGINNELLTVHVIQARLLHSERQTLCNAYVQVSLSPDVSGQTCCHSEVVYDTNNPQFNEKFTYELMGEDARKRLTILLWTKDCRHNSTELLGCMSFGLRRLLSKASTTRVVDGWYHLLGEKVGLSKHLQIPCASSRKPGHLDVDGQIMTVNASLRGMDAHTLVIARGRTGYGFTVTGSCPVKVGSVRVWSAAHEGGLQEGDFIVCINGLNVSRSSVESVAKIVRLSEKQIIVDIQRSRQTGGMRDRLTGRSGRVQCWSRQDVVTSHSSVRSISTRSDPHMAVLDVKHSVSCDNRQVDERNQDLLVVPDATSSDLTTQLPCQRERTRQSDEDLMYSSRELVRWDPCMSPIQGSESFRIPFIESITMESSFDESLPDLSLPCQPNCTMVTEEQKMMMSYSSQSVHIARPLINCVSLGSVMAEQSWLPRQPNCTLASIATDTESDRSEAEDWEGSRQGKAVDWEEGNTPGDKGRNGSLRCSTPEPRSSRLNLTDDSEADLERKLAIHDVVNCEDGYITQMQCGIQRFSRPLRHCIVSSRQHATLFQNVEKLVVISQYHLSQILTLSDHVEISCLEDSVISTSQDILTDNVAAVYVSSMVMLCAAYESYQRGLNEALQLLTVLTELPDFARFLQVSTPESGQLDIEEFLKQPVKHFKDLLLHLERVLYFTPLDHSDYKNMKEVIQAFQDTVSKVMPTSKNVTLAGSKLCHQSHDLLPTASCISKCLRSKSLSSLGSLDSEVVELQNNLMFSQGVKHFQVATPNRHLIFSGNLLWVHNTTCWPVWVLLLSDMLLLTRRGTGSHLVVIEEPLNLCNIVKTRFNLEHPSEFAINCTNKNLPGADNNTYVLRALDMEQKCTWKTILEHRRHICRQLREQPLQLRKDNIYI</sequence>
<feature type="region of interest" description="Disordered" evidence="1">
    <location>
        <begin position="566"/>
        <end position="622"/>
    </location>
</feature>
<dbReference type="Proteomes" id="UP001209878">
    <property type="component" value="Unassembled WGS sequence"/>
</dbReference>
<feature type="domain" description="C2" evidence="2">
    <location>
        <begin position="124"/>
        <end position="246"/>
    </location>
</feature>
<name>A0AAD9PCR8_RIDPI</name>
<dbReference type="Pfam" id="PF00168">
    <property type="entry name" value="C2"/>
    <property type="match status" value="1"/>
</dbReference>
<dbReference type="Gene3D" id="2.30.29.30">
    <property type="entry name" value="Pleckstrin-homology domain (PH domain)/Phosphotyrosine-binding domain (PTB)"/>
    <property type="match status" value="1"/>
</dbReference>
<dbReference type="InterPro" id="IPR035899">
    <property type="entry name" value="DBL_dom_sf"/>
</dbReference>